<name>Q2P9S6_9ASCO</name>
<reference evidence="1" key="1">
    <citation type="journal article" date="2006" name="Yeast">
        <title>Autonomous cytoplasmic linear plasmid pPac1-1 of Pichia acaciae: molecular structure and expression studies.</title>
        <authorList>
            <person name="Jeske S."/>
            <person name="Meinhardt F."/>
        </authorList>
    </citation>
    <scope>NUCLEOTIDE SEQUENCE</scope>
    <source>
        <strain evidence="1">NRRL Y-18665</strain>
        <plasmid evidence="1">pPac1-1</plasmid>
    </source>
</reference>
<proteinExistence type="predicted"/>
<evidence type="ECO:0000313" key="1">
    <source>
        <dbReference type="EMBL" id="CAJ57284.1"/>
    </source>
</evidence>
<accession>Q2P9S6</accession>
<protein>
    <submittedName>
        <fullName evidence="1">Putative terminal recognition factor</fullName>
    </submittedName>
</protein>
<dbReference type="EMBL" id="AM180622">
    <property type="protein sequence ID" value="CAJ57284.1"/>
    <property type="molecule type" value="Genomic_DNA"/>
</dbReference>
<sequence>MVKSKVNKSLETLKQSIINDIVDKIKTLDLKDEELIIEEITKTKAKRKAPTIPLEKQCIKKCKDGSKCTVPKCYKKTCWAHLTKDQRKEYQSLKAEKI</sequence>
<geneLocation type="plasmid" evidence="1">
    <name>pPac1-1</name>
</geneLocation>
<keyword evidence="1" id="KW-0614">Plasmid</keyword>
<organism evidence="1">
    <name type="scientific">Millerozyma acaciae</name>
    <dbReference type="NCBI Taxonomy" id="28986"/>
    <lineage>
        <taxon>Eukaryota</taxon>
        <taxon>Fungi</taxon>
        <taxon>Dikarya</taxon>
        <taxon>Ascomycota</taxon>
        <taxon>Saccharomycotina</taxon>
        <taxon>Pichiomycetes</taxon>
        <taxon>Debaryomycetaceae</taxon>
        <taxon>Millerozyma</taxon>
    </lineage>
</organism>
<dbReference type="AlphaFoldDB" id="Q2P9S6"/>